<dbReference type="RefSeq" id="WP_083764721.1">
    <property type="nucleotide sequence ID" value="NZ_LN854557.1"/>
</dbReference>
<evidence type="ECO:0000313" key="2">
    <source>
        <dbReference type="EMBL" id="CRL45106.1"/>
    </source>
</evidence>
<dbReference type="OrthoDB" id="5574448at2"/>
<feature type="domain" description="KilA-N DNA-binding" evidence="1">
    <location>
        <begin position="2"/>
        <end position="49"/>
    </location>
</feature>
<accession>A0A193QIW1</accession>
<dbReference type="EMBL" id="LN854557">
    <property type="protein sequence ID" value="CRL45106.1"/>
    <property type="molecule type" value="Genomic_DNA"/>
</dbReference>
<dbReference type="Proteomes" id="UP000245838">
    <property type="component" value="Chromosome sggmmb4_Chromosome"/>
</dbReference>
<dbReference type="Pfam" id="PF10543">
    <property type="entry name" value="ORF6N"/>
    <property type="match status" value="1"/>
</dbReference>
<evidence type="ECO:0000259" key="1">
    <source>
        <dbReference type="Pfam" id="PF10543"/>
    </source>
</evidence>
<dbReference type="AlphaFoldDB" id="A0A193QIW1"/>
<reference evidence="2 3" key="1">
    <citation type="submission" date="2015-05" db="EMBL/GenBank/DDBJ databases">
        <authorList>
            <person name="Goodhead I."/>
        </authorList>
    </citation>
    <scope>NUCLEOTIDE SEQUENCE [LARGE SCALE GENOMIC DNA]</scope>
    <source>
        <strain evidence="3">morsitans</strain>
    </source>
</reference>
<proteinExistence type="predicted"/>
<evidence type="ECO:0000313" key="3">
    <source>
        <dbReference type="Proteomes" id="UP000245838"/>
    </source>
</evidence>
<protein>
    <submittedName>
        <fullName evidence="2">ORF6N domain protein</fullName>
    </submittedName>
</protein>
<dbReference type="InterPro" id="IPR018873">
    <property type="entry name" value="KilA-N_DNA-bd_domain"/>
</dbReference>
<gene>
    <name evidence="2" type="ORF">SGGMMB4_02640</name>
</gene>
<sequence length="50" mass="5974">MITTELLAQGYGTDINNIQQNYKRNQERFIEGKHLFKIDGEELKEFRSKK</sequence>
<organism evidence="2 3">
    <name type="scientific">Sodalis glossinidius (strain morsitans)</name>
    <dbReference type="NCBI Taxonomy" id="343509"/>
    <lineage>
        <taxon>Bacteria</taxon>
        <taxon>Pseudomonadati</taxon>
        <taxon>Pseudomonadota</taxon>
        <taxon>Gammaproteobacteria</taxon>
        <taxon>Enterobacterales</taxon>
        <taxon>Bruguierivoracaceae</taxon>
        <taxon>Sodalis</taxon>
    </lineage>
</organism>
<name>A0A193QIW1_SODGM</name>